<dbReference type="GeneTree" id="ENSGT00940000159054"/>
<evidence type="ECO:0000256" key="8">
    <source>
        <dbReference type="ARBA" id="ARBA00049405"/>
    </source>
</evidence>
<organism evidence="12 13">
    <name type="scientific">Sphenodon punctatus</name>
    <name type="common">Tuatara</name>
    <name type="synonym">Hatteria punctata</name>
    <dbReference type="NCBI Taxonomy" id="8508"/>
    <lineage>
        <taxon>Eukaryota</taxon>
        <taxon>Metazoa</taxon>
        <taxon>Chordata</taxon>
        <taxon>Craniata</taxon>
        <taxon>Vertebrata</taxon>
        <taxon>Euteleostomi</taxon>
        <taxon>Lepidosauria</taxon>
        <taxon>Sphenodontia</taxon>
        <taxon>Sphenodontidae</taxon>
        <taxon>Sphenodon</taxon>
    </lineage>
</organism>
<evidence type="ECO:0000256" key="6">
    <source>
        <dbReference type="ARBA" id="ARBA00023136"/>
    </source>
</evidence>
<reference evidence="12" key="2">
    <citation type="submission" date="2025-09" db="UniProtKB">
        <authorList>
            <consortium name="Ensembl"/>
        </authorList>
    </citation>
    <scope>IDENTIFICATION</scope>
</reference>
<proteinExistence type="inferred from homology"/>
<evidence type="ECO:0008006" key="14">
    <source>
        <dbReference type="Google" id="ProtNLM"/>
    </source>
</evidence>
<keyword evidence="13" id="KW-1185">Reference proteome</keyword>
<comment type="catalytic activity">
    <reaction evidence="7">
        <text>H2O(in) = H2O(out)</text>
        <dbReference type="Rhea" id="RHEA:29667"/>
        <dbReference type="ChEBI" id="CHEBI:15377"/>
    </reaction>
</comment>
<evidence type="ECO:0000256" key="2">
    <source>
        <dbReference type="ARBA" id="ARBA00006175"/>
    </source>
</evidence>
<evidence type="ECO:0000256" key="3">
    <source>
        <dbReference type="ARBA" id="ARBA00022448"/>
    </source>
</evidence>
<dbReference type="SUPFAM" id="SSF81338">
    <property type="entry name" value="Aquaporin-like"/>
    <property type="match status" value="1"/>
</dbReference>
<dbReference type="PANTHER" id="PTHR43829">
    <property type="entry name" value="AQUAPORIN OR AQUAGLYCEROPORIN RELATED"/>
    <property type="match status" value="1"/>
</dbReference>
<feature type="transmembrane region" description="Helical" evidence="11">
    <location>
        <begin position="67"/>
        <end position="86"/>
    </location>
</feature>
<keyword evidence="3 9" id="KW-0813">Transport</keyword>
<dbReference type="GO" id="GO:0015250">
    <property type="term" value="F:water channel activity"/>
    <property type="evidence" value="ECO:0007669"/>
    <property type="project" value="TreeGrafter"/>
</dbReference>
<evidence type="ECO:0000256" key="1">
    <source>
        <dbReference type="ARBA" id="ARBA00004141"/>
    </source>
</evidence>
<dbReference type="InterPro" id="IPR000425">
    <property type="entry name" value="MIP"/>
</dbReference>
<keyword evidence="6 11" id="KW-0472">Membrane</keyword>
<dbReference type="FunFam" id="1.20.1080.10:FF:000005">
    <property type="entry name" value="Aquaporin 3"/>
    <property type="match status" value="1"/>
</dbReference>
<evidence type="ECO:0000256" key="7">
    <source>
        <dbReference type="ARBA" id="ARBA00034651"/>
    </source>
</evidence>
<evidence type="ECO:0000256" key="11">
    <source>
        <dbReference type="SAM" id="Phobius"/>
    </source>
</evidence>
<protein>
    <recommendedName>
        <fullName evidence="14">Aquaporin 7</fullName>
    </recommendedName>
</protein>
<evidence type="ECO:0000256" key="9">
    <source>
        <dbReference type="RuleBase" id="RU000477"/>
    </source>
</evidence>
<dbReference type="GO" id="GO:0015254">
    <property type="term" value="F:glycerol channel activity"/>
    <property type="evidence" value="ECO:0007669"/>
    <property type="project" value="TreeGrafter"/>
</dbReference>
<feature type="transmembrane region" description="Helical" evidence="11">
    <location>
        <begin position="199"/>
        <end position="222"/>
    </location>
</feature>
<feature type="transmembrane region" description="Helical" evidence="11">
    <location>
        <begin position="115"/>
        <end position="135"/>
    </location>
</feature>
<feature type="transmembrane region" description="Helical" evidence="11">
    <location>
        <begin position="165"/>
        <end position="187"/>
    </location>
</feature>
<keyword evidence="5 11" id="KW-1133">Transmembrane helix</keyword>
<dbReference type="OMA" id="CALGRMP"/>
<dbReference type="Pfam" id="PF00230">
    <property type="entry name" value="MIP"/>
    <property type="match status" value="1"/>
</dbReference>
<comment type="similarity">
    <text evidence="2 9">Belongs to the MIP/aquaporin (TC 1.A.8) family.</text>
</comment>
<name>A0A8D0HBU3_SPHPU</name>
<sequence length="325" mass="35078">NAVCSHDRDSTSGPPVCRMRVDVRKWLTIHNSIVRESLAEALGTFVMMLLGLGSCAQVVLGRGEFGMYLSINLSFGLGVTMGIHTAGGISGAHMNAAISFISCVLGRLPWKKLPAYIAGQFLGSFLAAATVFYALHSYTAGNLTVSGPTGTAGIFATYPAPYMSLLGGFINELICTAMLVLCVLAIYDKNNNAALEGTQALLTGLLVVVLGMTMGMNTGYAINPSRDLPPRLFTAIAGWGLEVFRAGNYWWWVPIVAPTLGSLLGASVYKICVDFHNPPRPERKASEDKEMTESRTAICNISQERLRKEDQMDPVPPARRLSRQL</sequence>
<comment type="catalytic activity">
    <reaction evidence="8">
        <text>glycerol(in) = glycerol(out)</text>
        <dbReference type="Rhea" id="RHEA:29675"/>
        <dbReference type="ChEBI" id="CHEBI:17754"/>
    </reaction>
</comment>
<reference evidence="12" key="1">
    <citation type="submission" date="2025-08" db="UniProtKB">
        <authorList>
            <consortium name="Ensembl"/>
        </authorList>
    </citation>
    <scope>IDENTIFICATION</scope>
</reference>
<dbReference type="NCBIfam" id="TIGR00861">
    <property type="entry name" value="MIP"/>
    <property type="match status" value="1"/>
</dbReference>
<dbReference type="Proteomes" id="UP000694392">
    <property type="component" value="Unplaced"/>
</dbReference>
<dbReference type="InterPro" id="IPR050363">
    <property type="entry name" value="MIP/Aquaporin"/>
</dbReference>
<dbReference type="Gene3D" id="1.20.1080.10">
    <property type="entry name" value="Glycerol uptake facilitator protein"/>
    <property type="match status" value="1"/>
</dbReference>
<evidence type="ECO:0000313" key="12">
    <source>
        <dbReference type="Ensembl" id="ENSSPUP00000018293.1"/>
    </source>
</evidence>
<evidence type="ECO:0000256" key="4">
    <source>
        <dbReference type="ARBA" id="ARBA00022692"/>
    </source>
</evidence>
<dbReference type="GO" id="GO:0016323">
    <property type="term" value="C:basolateral plasma membrane"/>
    <property type="evidence" value="ECO:0007669"/>
    <property type="project" value="TreeGrafter"/>
</dbReference>
<accession>A0A8D0HBU3</accession>
<feature type="region of interest" description="Disordered" evidence="10">
    <location>
        <begin position="300"/>
        <end position="325"/>
    </location>
</feature>
<dbReference type="PRINTS" id="PR02019">
    <property type="entry name" value="AQUAPORIN7"/>
</dbReference>
<dbReference type="PRINTS" id="PR00783">
    <property type="entry name" value="MINTRINSICP"/>
</dbReference>
<dbReference type="CDD" id="cd00333">
    <property type="entry name" value="MIP"/>
    <property type="match status" value="1"/>
</dbReference>
<dbReference type="Ensembl" id="ENSSPUT00000019485.1">
    <property type="protein sequence ID" value="ENSSPUP00000018293.1"/>
    <property type="gene ID" value="ENSSPUG00000014081.1"/>
</dbReference>
<dbReference type="GO" id="GO:0015204">
    <property type="term" value="F:urea transmembrane transporter activity"/>
    <property type="evidence" value="ECO:0007669"/>
    <property type="project" value="TreeGrafter"/>
</dbReference>
<evidence type="ECO:0000256" key="10">
    <source>
        <dbReference type="SAM" id="MobiDB-lite"/>
    </source>
</evidence>
<evidence type="ECO:0000313" key="13">
    <source>
        <dbReference type="Proteomes" id="UP000694392"/>
    </source>
</evidence>
<keyword evidence="4 9" id="KW-0812">Transmembrane</keyword>
<feature type="transmembrane region" description="Helical" evidence="11">
    <location>
        <begin position="41"/>
        <end position="60"/>
    </location>
</feature>
<evidence type="ECO:0000256" key="5">
    <source>
        <dbReference type="ARBA" id="ARBA00022989"/>
    </source>
</evidence>
<comment type="subcellular location">
    <subcellularLocation>
        <location evidence="1">Membrane</location>
        <topology evidence="1">Multi-pass membrane protein</topology>
    </subcellularLocation>
</comment>
<feature type="transmembrane region" description="Helical" evidence="11">
    <location>
        <begin position="249"/>
        <end position="273"/>
    </location>
</feature>
<dbReference type="AlphaFoldDB" id="A0A8D0HBU3"/>
<dbReference type="InterPro" id="IPR023271">
    <property type="entry name" value="Aquaporin-like"/>
</dbReference>
<dbReference type="PANTHER" id="PTHR43829:SF15">
    <property type="entry name" value="AQUAPORIN-7"/>
    <property type="match status" value="1"/>
</dbReference>